<evidence type="ECO:0000313" key="3">
    <source>
        <dbReference type="Proteomes" id="UP000198379"/>
    </source>
</evidence>
<protein>
    <submittedName>
        <fullName evidence="2">DNA polymerase V</fullName>
    </submittedName>
</protein>
<feature type="domain" description="Peptidase S24/S26A/S26B/S26C" evidence="1">
    <location>
        <begin position="38"/>
        <end position="109"/>
    </location>
</feature>
<dbReference type="EMBL" id="FZNY01000003">
    <property type="protein sequence ID" value="SNR80324.1"/>
    <property type="molecule type" value="Genomic_DNA"/>
</dbReference>
<sequence>MELFFIIGKFPYFYIMEIGASGKVKPTKDRHEAEVSKQTGFPSAATHYMEAPIDLNEELSIHKDATFYVRVRGDAWKTFSILDKDVLIIDRSLLPNFDDLALVVQDGGFKVIRIPFDKTQETFVLWGVITYIIHHVR</sequence>
<dbReference type="Gene3D" id="2.10.109.10">
    <property type="entry name" value="Umud Fragment, subunit A"/>
    <property type="match status" value="1"/>
</dbReference>
<proteinExistence type="predicted"/>
<gene>
    <name evidence="2" type="ORF">SAMN06265376_10371</name>
</gene>
<dbReference type="Proteomes" id="UP000198379">
    <property type="component" value="Unassembled WGS sequence"/>
</dbReference>
<organism evidence="2 3">
    <name type="scientific">Dokdonia pacifica</name>
    <dbReference type="NCBI Taxonomy" id="1627892"/>
    <lineage>
        <taxon>Bacteria</taxon>
        <taxon>Pseudomonadati</taxon>
        <taxon>Bacteroidota</taxon>
        <taxon>Flavobacteriia</taxon>
        <taxon>Flavobacteriales</taxon>
        <taxon>Flavobacteriaceae</taxon>
        <taxon>Dokdonia</taxon>
    </lineage>
</organism>
<dbReference type="Pfam" id="PF00717">
    <property type="entry name" value="Peptidase_S24"/>
    <property type="match status" value="1"/>
</dbReference>
<dbReference type="AlphaFoldDB" id="A0A238ZC86"/>
<accession>A0A238ZC86</accession>
<evidence type="ECO:0000313" key="2">
    <source>
        <dbReference type="EMBL" id="SNR80324.1"/>
    </source>
</evidence>
<keyword evidence="3" id="KW-1185">Reference proteome</keyword>
<name>A0A238ZC86_9FLAO</name>
<reference evidence="2 3" key="1">
    <citation type="submission" date="2017-06" db="EMBL/GenBank/DDBJ databases">
        <authorList>
            <person name="Kim H.J."/>
            <person name="Triplett B.A."/>
        </authorList>
    </citation>
    <scope>NUCLEOTIDE SEQUENCE [LARGE SCALE GENOMIC DNA]</scope>
    <source>
        <strain evidence="2 3">DSM 25597</strain>
    </source>
</reference>
<dbReference type="InterPro" id="IPR036286">
    <property type="entry name" value="LexA/Signal_pep-like_sf"/>
</dbReference>
<dbReference type="SUPFAM" id="SSF51306">
    <property type="entry name" value="LexA/Signal peptidase"/>
    <property type="match status" value="1"/>
</dbReference>
<dbReference type="InterPro" id="IPR015927">
    <property type="entry name" value="Peptidase_S24_S26A/B/C"/>
</dbReference>
<evidence type="ECO:0000259" key="1">
    <source>
        <dbReference type="Pfam" id="PF00717"/>
    </source>
</evidence>
<dbReference type="RefSeq" id="WP_229746834.1">
    <property type="nucleotide sequence ID" value="NZ_BMEP01000001.1"/>
</dbReference>